<evidence type="ECO:0000313" key="1">
    <source>
        <dbReference type="EMBL" id="VDN46449.1"/>
    </source>
</evidence>
<dbReference type="AlphaFoldDB" id="A0A3P7S0J5"/>
<protein>
    <submittedName>
        <fullName evidence="1">Uncharacterized protein</fullName>
    </submittedName>
</protein>
<dbReference type="Proteomes" id="UP000279029">
    <property type="component" value="Chromosome"/>
</dbReference>
<gene>
    <name evidence="1" type="ORF">PATL70BA_0587</name>
</gene>
<evidence type="ECO:0000313" key="2">
    <source>
        <dbReference type="Proteomes" id="UP000279029"/>
    </source>
</evidence>
<accession>A0A3P7S0J5</accession>
<organism evidence="1 2">
    <name type="scientific">Petrocella atlantisensis</name>
    <dbReference type="NCBI Taxonomy" id="2173034"/>
    <lineage>
        <taxon>Bacteria</taxon>
        <taxon>Bacillati</taxon>
        <taxon>Bacillota</taxon>
        <taxon>Clostridia</taxon>
        <taxon>Lachnospirales</taxon>
        <taxon>Vallitaleaceae</taxon>
        <taxon>Petrocella</taxon>
    </lineage>
</organism>
<proteinExistence type="predicted"/>
<name>A0A3P7S0J5_9FIRM</name>
<dbReference type="KEGG" id="cbar:PATL70BA_0587"/>
<keyword evidence="2" id="KW-1185">Reference proteome</keyword>
<sequence>MENHYSIVKFFINTEIILTDKQKSSMLIEQIARGAVTRLR</sequence>
<dbReference type="EMBL" id="LR130778">
    <property type="protein sequence ID" value="VDN46449.1"/>
    <property type="molecule type" value="Genomic_DNA"/>
</dbReference>
<reference evidence="1 2" key="1">
    <citation type="submission" date="2018-09" db="EMBL/GenBank/DDBJ databases">
        <authorList>
            <person name="Postec A."/>
        </authorList>
    </citation>
    <scope>NUCLEOTIDE SEQUENCE [LARGE SCALE GENOMIC DNA]</scope>
    <source>
        <strain evidence="1">70B-A</strain>
    </source>
</reference>